<dbReference type="EMBL" id="JABTTE010000016">
    <property type="protein sequence ID" value="NSL52452.1"/>
    <property type="molecule type" value="Genomic_DNA"/>
</dbReference>
<keyword evidence="3" id="KW-0472">Membrane</keyword>
<dbReference type="GO" id="GO:0016020">
    <property type="term" value="C:membrane"/>
    <property type="evidence" value="ECO:0007669"/>
    <property type="project" value="InterPro"/>
</dbReference>
<accession>A0A8J8GFL7</accession>
<dbReference type="RefSeq" id="WP_173731657.1">
    <property type="nucleotide sequence ID" value="NZ_JABTTE010000016.1"/>
</dbReference>
<name>A0A8J8GFL7_9BACI</name>
<feature type="domain" description="EamA" evidence="4">
    <location>
        <begin position="8"/>
        <end position="138"/>
    </location>
</feature>
<feature type="transmembrane region" description="Helical" evidence="3">
    <location>
        <begin position="121"/>
        <end position="140"/>
    </location>
</feature>
<comment type="similarity">
    <text evidence="2">Belongs to the EamA transporter family.</text>
</comment>
<feature type="transmembrane region" description="Helical" evidence="3">
    <location>
        <begin position="91"/>
        <end position="114"/>
    </location>
</feature>
<feature type="transmembrane region" description="Helical" evidence="3">
    <location>
        <begin position="267"/>
        <end position="285"/>
    </location>
</feature>
<feature type="domain" description="EamA" evidence="4">
    <location>
        <begin position="150"/>
        <end position="284"/>
    </location>
</feature>
<dbReference type="InterPro" id="IPR000620">
    <property type="entry name" value="EamA_dom"/>
</dbReference>
<comment type="caution">
    <text evidence="5">The sequence shown here is derived from an EMBL/GenBank/DDBJ whole genome shotgun (WGS) entry which is preliminary data.</text>
</comment>
<organism evidence="5 6">
    <name type="scientific">Calidifontibacillus erzurumensis</name>
    <dbReference type="NCBI Taxonomy" id="2741433"/>
    <lineage>
        <taxon>Bacteria</taxon>
        <taxon>Bacillati</taxon>
        <taxon>Bacillota</taxon>
        <taxon>Bacilli</taxon>
        <taxon>Bacillales</taxon>
        <taxon>Bacillaceae</taxon>
        <taxon>Calidifontibacillus/Schinkia group</taxon>
        <taxon>Calidifontibacillus</taxon>
    </lineage>
</organism>
<sequence>MKPKISHYLALAIGAIAVSTSAILVKLSSAPAAITATYRLLLAVLLMLPFFSSNYLQELRSIEKKDWIYSIIAGVFLAFHFIFWFESLNYTSVASSVVLVTLQPIFAFIGTYFFYKERLTVVAVLSGLFAIIGSIIISWGDFQVSGMALLGDFLAIVAAIIVTAYFLFGQTVRKRLSLYTYTFIVYSISSITLIIYDLILGYSFFSYPMKDWIVFLLLAIIPTLLGHTLFNWAIKWLSTSTISMTILFEPVGASILAYFILNEKLTASQWVGGTILMTGLFLFLWKKESQEKRPKNLNQNVQT</sequence>
<dbReference type="InterPro" id="IPR037185">
    <property type="entry name" value="EmrE-like"/>
</dbReference>
<dbReference type="Proteomes" id="UP000625804">
    <property type="component" value="Unassembled WGS sequence"/>
</dbReference>
<feature type="transmembrane region" description="Helical" evidence="3">
    <location>
        <begin position="7"/>
        <end position="25"/>
    </location>
</feature>
<protein>
    <submittedName>
        <fullName evidence="5">DMT family transporter</fullName>
    </submittedName>
</protein>
<keyword evidence="3" id="KW-1133">Transmembrane helix</keyword>
<feature type="transmembrane region" description="Helical" evidence="3">
    <location>
        <begin position="67"/>
        <end position="85"/>
    </location>
</feature>
<evidence type="ECO:0000256" key="2">
    <source>
        <dbReference type="ARBA" id="ARBA00007362"/>
    </source>
</evidence>
<dbReference type="Pfam" id="PF00892">
    <property type="entry name" value="EamA"/>
    <property type="match status" value="2"/>
</dbReference>
<reference evidence="5" key="1">
    <citation type="submission" date="2020-06" db="EMBL/GenBank/DDBJ databases">
        <title>A novel thermopfilic bacterium from Erzurum, Turkey.</title>
        <authorList>
            <person name="Adiguzel A."/>
            <person name="Ay H."/>
            <person name="Baltaci M.O."/>
        </authorList>
    </citation>
    <scope>NUCLEOTIDE SEQUENCE</scope>
    <source>
        <strain evidence="5">P2</strain>
    </source>
</reference>
<evidence type="ECO:0000256" key="3">
    <source>
        <dbReference type="SAM" id="Phobius"/>
    </source>
</evidence>
<gene>
    <name evidence="5" type="ORF">HR057_11880</name>
</gene>
<feature type="transmembrane region" description="Helical" evidence="3">
    <location>
        <begin position="241"/>
        <end position="261"/>
    </location>
</feature>
<dbReference type="AlphaFoldDB" id="A0A8J8GFL7"/>
<keyword evidence="6" id="KW-1185">Reference proteome</keyword>
<comment type="subcellular location">
    <subcellularLocation>
        <location evidence="1">Endomembrane system</location>
        <topology evidence="1">Multi-pass membrane protein</topology>
    </subcellularLocation>
</comment>
<dbReference type="PANTHER" id="PTHR22911:SF76">
    <property type="entry name" value="EAMA DOMAIN-CONTAINING PROTEIN"/>
    <property type="match status" value="1"/>
</dbReference>
<evidence type="ECO:0000313" key="6">
    <source>
        <dbReference type="Proteomes" id="UP000625804"/>
    </source>
</evidence>
<keyword evidence="3" id="KW-0812">Transmembrane</keyword>
<feature type="transmembrane region" description="Helical" evidence="3">
    <location>
        <begin position="37"/>
        <end position="55"/>
    </location>
</feature>
<feature type="transmembrane region" description="Helical" evidence="3">
    <location>
        <begin position="146"/>
        <end position="168"/>
    </location>
</feature>
<evidence type="ECO:0000256" key="1">
    <source>
        <dbReference type="ARBA" id="ARBA00004127"/>
    </source>
</evidence>
<feature type="transmembrane region" description="Helical" evidence="3">
    <location>
        <begin position="212"/>
        <end position="234"/>
    </location>
</feature>
<dbReference type="PANTHER" id="PTHR22911">
    <property type="entry name" value="ACYL-MALONYL CONDENSING ENZYME-RELATED"/>
    <property type="match status" value="1"/>
</dbReference>
<evidence type="ECO:0000313" key="5">
    <source>
        <dbReference type="EMBL" id="NSL52452.1"/>
    </source>
</evidence>
<evidence type="ECO:0000259" key="4">
    <source>
        <dbReference type="Pfam" id="PF00892"/>
    </source>
</evidence>
<proteinExistence type="inferred from homology"/>
<feature type="transmembrane region" description="Helical" evidence="3">
    <location>
        <begin position="180"/>
        <end position="200"/>
    </location>
</feature>
<dbReference type="SUPFAM" id="SSF103481">
    <property type="entry name" value="Multidrug resistance efflux transporter EmrE"/>
    <property type="match status" value="2"/>
</dbReference>